<dbReference type="AlphaFoldDB" id="A0A197J9V4"/>
<organism evidence="2 3">
    <name type="scientific">Linnemannia elongata AG-77</name>
    <dbReference type="NCBI Taxonomy" id="1314771"/>
    <lineage>
        <taxon>Eukaryota</taxon>
        <taxon>Fungi</taxon>
        <taxon>Fungi incertae sedis</taxon>
        <taxon>Mucoromycota</taxon>
        <taxon>Mortierellomycotina</taxon>
        <taxon>Mortierellomycetes</taxon>
        <taxon>Mortierellales</taxon>
        <taxon>Mortierellaceae</taxon>
        <taxon>Linnemannia</taxon>
    </lineage>
</organism>
<dbReference type="InterPro" id="IPR011989">
    <property type="entry name" value="ARM-like"/>
</dbReference>
<evidence type="ECO:0000313" key="3">
    <source>
        <dbReference type="Proteomes" id="UP000078512"/>
    </source>
</evidence>
<accession>A0A197J9V4</accession>
<dbReference type="OrthoDB" id="2110130at2759"/>
<dbReference type="GO" id="GO:0019887">
    <property type="term" value="F:protein kinase regulator activity"/>
    <property type="evidence" value="ECO:0007669"/>
    <property type="project" value="TreeGrafter"/>
</dbReference>
<evidence type="ECO:0000313" key="2">
    <source>
        <dbReference type="EMBL" id="OAQ21925.1"/>
    </source>
</evidence>
<keyword evidence="3" id="KW-1185">Reference proteome</keyword>
<dbReference type="GO" id="GO:0006417">
    <property type="term" value="P:regulation of translation"/>
    <property type="evidence" value="ECO:0007669"/>
    <property type="project" value="TreeGrafter"/>
</dbReference>
<name>A0A197J9V4_9FUNG</name>
<dbReference type="GO" id="GO:0005829">
    <property type="term" value="C:cytosol"/>
    <property type="evidence" value="ECO:0007669"/>
    <property type="project" value="TreeGrafter"/>
</dbReference>
<dbReference type="InterPro" id="IPR016024">
    <property type="entry name" value="ARM-type_fold"/>
</dbReference>
<gene>
    <name evidence="2" type="ORF">K457DRAFT_1893834</name>
</gene>
<dbReference type="Gene3D" id="1.25.10.10">
    <property type="entry name" value="Leucine-rich Repeat Variant"/>
    <property type="match status" value="1"/>
</dbReference>
<evidence type="ECO:0000256" key="1">
    <source>
        <dbReference type="ARBA" id="ARBA00022737"/>
    </source>
</evidence>
<dbReference type="GO" id="GO:0034198">
    <property type="term" value="P:cellular response to amino acid starvation"/>
    <property type="evidence" value="ECO:0007669"/>
    <property type="project" value="TreeGrafter"/>
</dbReference>
<reference evidence="2 3" key="1">
    <citation type="submission" date="2016-05" db="EMBL/GenBank/DDBJ databases">
        <title>Genome sequencing reveals origins of a unique bacterial endosymbiosis in the earliest lineages of terrestrial Fungi.</title>
        <authorList>
            <consortium name="DOE Joint Genome Institute"/>
            <person name="Uehling J."/>
            <person name="Gryganskyi A."/>
            <person name="Hameed K."/>
            <person name="Tschaplinski T."/>
            <person name="Misztal P."/>
            <person name="Wu S."/>
            <person name="Desiro A."/>
            <person name="Vande Pol N."/>
            <person name="Du Z.-Y."/>
            <person name="Zienkiewicz A."/>
            <person name="Zienkiewicz K."/>
            <person name="Morin E."/>
            <person name="Tisserant E."/>
            <person name="Splivallo R."/>
            <person name="Hainaut M."/>
            <person name="Henrissat B."/>
            <person name="Ohm R."/>
            <person name="Kuo A."/>
            <person name="Yan J."/>
            <person name="Lipzen A."/>
            <person name="Nolan M."/>
            <person name="Labutti K."/>
            <person name="Barry K."/>
            <person name="Goldstein A."/>
            <person name="Labbe J."/>
            <person name="Schadt C."/>
            <person name="Tuskan G."/>
            <person name="Grigoriev I."/>
            <person name="Martin F."/>
            <person name="Vilgalys R."/>
            <person name="Bonito G."/>
        </authorList>
    </citation>
    <scope>NUCLEOTIDE SEQUENCE [LARGE SCALE GENOMIC DNA]</scope>
    <source>
        <strain evidence="2 3">AG-77</strain>
    </source>
</reference>
<sequence length="211" mass="22464">MPSVEMQNGAAATEMNELAEMLSQLYTAATSEECDAIARDMAARVQKEGLISLKTNNILANLEAECKNKKSGLAREGALIGICALADVLGRPSEPFLMPLLPLILDLYADKGPVVQDAASRAALAIMANMPSQSAPIVLPILFQSIGGPGKKWQTKVGALQILADLSNASPIQVGVALPEIIPIVKDCLSDTKKEVNIFSLLFVIIIVKRK</sequence>
<dbReference type="PANTHER" id="PTHR23346:SF7">
    <property type="entry name" value="STALLED RIBOSOME SENSOR GCN1"/>
    <property type="match status" value="1"/>
</dbReference>
<dbReference type="STRING" id="1314771.A0A197J9V4"/>
<dbReference type="SUPFAM" id="SSF48371">
    <property type="entry name" value="ARM repeat"/>
    <property type="match status" value="1"/>
</dbReference>
<dbReference type="Proteomes" id="UP000078512">
    <property type="component" value="Unassembled WGS sequence"/>
</dbReference>
<proteinExistence type="predicted"/>
<keyword evidence="1" id="KW-0677">Repeat</keyword>
<protein>
    <submittedName>
        <fullName evidence="2">ARM repeat-containing protein</fullName>
    </submittedName>
</protein>
<dbReference type="PANTHER" id="PTHR23346">
    <property type="entry name" value="TRANSLATIONAL ACTIVATOR GCN1-RELATED"/>
    <property type="match status" value="1"/>
</dbReference>
<dbReference type="EMBL" id="KV442431">
    <property type="protein sequence ID" value="OAQ21925.1"/>
    <property type="molecule type" value="Genomic_DNA"/>
</dbReference>
<dbReference type="Pfam" id="PF24987">
    <property type="entry name" value="HEAT_EF3_N"/>
    <property type="match status" value="1"/>
</dbReference>